<dbReference type="InterPro" id="IPR014710">
    <property type="entry name" value="RmlC-like_jellyroll"/>
</dbReference>
<name>A0A3M7P8X5_BRAPC</name>
<dbReference type="GO" id="GO:0030553">
    <property type="term" value="F:cGMP binding"/>
    <property type="evidence" value="ECO:0007669"/>
    <property type="project" value="TreeGrafter"/>
</dbReference>
<dbReference type="EMBL" id="REGN01012402">
    <property type="protein sequence ID" value="RMZ95473.1"/>
    <property type="molecule type" value="Genomic_DNA"/>
</dbReference>
<feature type="compositionally biased region" description="Polar residues" evidence="9">
    <location>
        <begin position="9"/>
        <end position="20"/>
    </location>
</feature>
<keyword evidence="5" id="KW-0406">Ion transport</keyword>
<dbReference type="SUPFAM" id="SSF81324">
    <property type="entry name" value="Voltage-gated potassium channels"/>
    <property type="match status" value="1"/>
</dbReference>
<evidence type="ECO:0000313" key="13">
    <source>
        <dbReference type="Proteomes" id="UP000276133"/>
    </source>
</evidence>
<dbReference type="Proteomes" id="UP000276133">
    <property type="component" value="Unassembled WGS sequence"/>
</dbReference>
<dbReference type="STRING" id="10195.A0A3M7P8X5"/>
<organism evidence="12 13">
    <name type="scientific">Brachionus plicatilis</name>
    <name type="common">Marine rotifer</name>
    <name type="synonym">Brachionus muelleri</name>
    <dbReference type="NCBI Taxonomy" id="10195"/>
    <lineage>
        <taxon>Eukaryota</taxon>
        <taxon>Metazoa</taxon>
        <taxon>Spiralia</taxon>
        <taxon>Gnathifera</taxon>
        <taxon>Rotifera</taxon>
        <taxon>Eurotatoria</taxon>
        <taxon>Monogononta</taxon>
        <taxon>Pseudotrocha</taxon>
        <taxon>Ploima</taxon>
        <taxon>Brachionidae</taxon>
        <taxon>Brachionus</taxon>
    </lineage>
</organism>
<sequence>MSCIDRKASTSVPYGTSSESPCLSIESIVFQKRLSSRWIRNQRKHSNRSEQEESEELIEDQPKQAQEQKNDQDQWPTPTPSINELPVNLSLPSRMRLKFDKFYINPLNKFYYTWLSLFAFCYLYNLIFLIARSAFWLLEEREYGFVWQIVDYFIVDMVYLIDIVLKFLTGYLEDGLPCPNKPKIAKRYVQTIAFKIDLLSLVPTDLIYLLIRPEYRIKRILAALRLNRLLKISRYLEFLNLTETETKYPTAFRLSNLILNILITMHWNACIYFTISSVKGFGSDSWVYPSLTLEDLEHNQTQVQNNNILFTDDLDSQYIYCFWWSVQTLTTIAEVPEPTNSYQEMFMSILLMIGVVILAITIGSAADMVENANRQSLDLQQKCDFAKLFLKQHKIYGELEARIKNYLDYLWIAKNVDLDEVLNVLPNNLRKEIAMNVHMDTLKRVHVFQDCEPGLLEELVTKLKLQIYSPGDYVCRKGDVGHEMYFIKTGALQVVSPDGSQVYATLGSGAAFGEISILDIPGNKNGNKRTANIRSVGFSDVFQLSKKDLWEALSEYPVAKKNLIERGKALLRKDKLLDEEIAEKIERRQKPLDEQIELFQKEKVQQLSKKLDIFFNSYNEFLRECKANLFNIEKHFDKK</sequence>
<evidence type="ECO:0000256" key="4">
    <source>
        <dbReference type="ARBA" id="ARBA00022989"/>
    </source>
</evidence>
<evidence type="ECO:0000256" key="9">
    <source>
        <dbReference type="SAM" id="MobiDB-lite"/>
    </source>
</evidence>
<comment type="caution">
    <text evidence="12">The sequence shown here is derived from an EMBL/GenBank/DDBJ whole genome shotgun (WGS) entry which is preliminary data.</text>
</comment>
<evidence type="ECO:0000313" key="12">
    <source>
        <dbReference type="EMBL" id="RMZ95473.1"/>
    </source>
</evidence>
<dbReference type="GO" id="GO:0005886">
    <property type="term" value="C:plasma membrane"/>
    <property type="evidence" value="ECO:0007669"/>
    <property type="project" value="TreeGrafter"/>
</dbReference>
<feature type="compositionally biased region" description="Polar residues" evidence="9">
    <location>
        <begin position="73"/>
        <end position="82"/>
    </location>
</feature>
<gene>
    <name evidence="12" type="ORF">BpHYR1_012972</name>
</gene>
<evidence type="ECO:0000256" key="1">
    <source>
        <dbReference type="ARBA" id="ARBA00004141"/>
    </source>
</evidence>
<dbReference type="InterPro" id="IPR050866">
    <property type="entry name" value="CNG_cation_channel"/>
</dbReference>
<keyword evidence="4 10" id="KW-1133">Transmembrane helix</keyword>
<dbReference type="OrthoDB" id="421226at2759"/>
<dbReference type="Pfam" id="PF00027">
    <property type="entry name" value="cNMP_binding"/>
    <property type="match status" value="1"/>
</dbReference>
<dbReference type="InterPro" id="IPR018488">
    <property type="entry name" value="cNMP-bd_CS"/>
</dbReference>
<dbReference type="Pfam" id="PF16526">
    <property type="entry name" value="CLZ"/>
    <property type="match status" value="1"/>
</dbReference>
<dbReference type="InterPro" id="IPR018490">
    <property type="entry name" value="cNMP-bd_dom_sf"/>
</dbReference>
<dbReference type="FunFam" id="2.60.120.10:FF:000002">
    <property type="entry name" value="Cyclic nucleotide gated channel alpha 1a"/>
    <property type="match status" value="1"/>
</dbReference>
<dbReference type="InterPro" id="IPR000595">
    <property type="entry name" value="cNMP-bd_dom"/>
</dbReference>
<keyword evidence="3 10" id="KW-0812">Transmembrane</keyword>
<feature type="transmembrane region" description="Helical" evidence="10">
    <location>
        <begin position="192"/>
        <end position="211"/>
    </location>
</feature>
<dbReference type="GO" id="GO:0017071">
    <property type="term" value="C:intracellular cyclic nucleotide activated cation channel complex"/>
    <property type="evidence" value="ECO:0007669"/>
    <property type="project" value="TreeGrafter"/>
</dbReference>
<keyword evidence="2" id="KW-0813">Transport</keyword>
<dbReference type="InterPro" id="IPR032406">
    <property type="entry name" value="CLZ_dom"/>
</dbReference>
<dbReference type="InterPro" id="IPR005821">
    <property type="entry name" value="Ion_trans_dom"/>
</dbReference>
<dbReference type="AlphaFoldDB" id="A0A3M7P8X5"/>
<comment type="subcellular location">
    <subcellularLocation>
        <location evidence="1">Membrane</location>
        <topology evidence="1">Multi-pass membrane protein</topology>
    </subcellularLocation>
</comment>
<dbReference type="SMART" id="SM00100">
    <property type="entry name" value="cNMP"/>
    <property type="match status" value="1"/>
</dbReference>
<keyword evidence="6 10" id="KW-0472">Membrane</keyword>
<feature type="transmembrane region" description="Helical" evidence="10">
    <location>
        <begin position="345"/>
        <end position="366"/>
    </location>
</feature>
<feature type="transmembrane region" description="Helical" evidence="10">
    <location>
        <begin position="257"/>
        <end position="275"/>
    </location>
</feature>
<evidence type="ECO:0000259" key="11">
    <source>
        <dbReference type="PROSITE" id="PS50042"/>
    </source>
</evidence>
<dbReference type="GO" id="GO:0005222">
    <property type="term" value="F:intracellularly cAMP-activated cation channel activity"/>
    <property type="evidence" value="ECO:0007669"/>
    <property type="project" value="TreeGrafter"/>
</dbReference>
<protein>
    <submittedName>
        <fullName evidence="12">Cyclic nucleotide-gated olfactory channel</fullName>
    </submittedName>
</protein>
<dbReference type="Gene3D" id="2.60.120.10">
    <property type="entry name" value="Jelly Rolls"/>
    <property type="match status" value="1"/>
</dbReference>
<dbReference type="PROSITE" id="PS00888">
    <property type="entry name" value="CNMP_BINDING_1"/>
    <property type="match status" value="1"/>
</dbReference>
<dbReference type="Gene3D" id="1.10.287.70">
    <property type="match status" value="1"/>
</dbReference>
<evidence type="ECO:0000256" key="7">
    <source>
        <dbReference type="ARBA" id="ARBA00023286"/>
    </source>
</evidence>
<accession>A0A3M7P8X5</accession>
<dbReference type="PANTHER" id="PTHR45638:SF11">
    <property type="entry name" value="CYCLIC NUCLEOTIDE-GATED CATION CHANNEL SUBUNIT A"/>
    <property type="match status" value="1"/>
</dbReference>
<evidence type="ECO:0000256" key="8">
    <source>
        <dbReference type="ARBA" id="ARBA00023303"/>
    </source>
</evidence>
<dbReference type="PROSITE" id="PS50042">
    <property type="entry name" value="CNMP_BINDING_3"/>
    <property type="match status" value="1"/>
</dbReference>
<feature type="compositionally biased region" description="Basic and acidic residues" evidence="9">
    <location>
        <begin position="60"/>
        <end position="72"/>
    </location>
</feature>
<keyword evidence="13" id="KW-1185">Reference proteome</keyword>
<evidence type="ECO:0000256" key="10">
    <source>
        <dbReference type="SAM" id="Phobius"/>
    </source>
</evidence>
<reference evidence="12 13" key="1">
    <citation type="journal article" date="2018" name="Sci. Rep.">
        <title>Genomic signatures of local adaptation to the degree of environmental predictability in rotifers.</title>
        <authorList>
            <person name="Franch-Gras L."/>
            <person name="Hahn C."/>
            <person name="Garcia-Roger E.M."/>
            <person name="Carmona M.J."/>
            <person name="Serra M."/>
            <person name="Gomez A."/>
        </authorList>
    </citation>
    <scope>NUCLEOTIDE SEQUENCE [LARGE SCALE GENOMIC DNA]</scope>
    <source>
        <strain evidence="12">HYR1</strain>
    </source>
</reference>
<dbReference type="PANTHER" id="PTHR45638">
    <property type="entry name" value="CYCLIC NUCLEOTIDE-GATED CATION CHANNEL SUBUNIT A"/>
    <property type="match status" value="1"/>
</dbReference>
<proteinExistence type="predicted"/>
<dbReference type="GO" id="GO:0005223">
    <property type="term" value="F:intracellularly cGMP-activated cation channel activity"/>
    <property type="evidence" value="ECO:0007669"/>
    <property type="project" value="TreeGrafter"/>
</dbReference>
<dbReference type="CDD" id="cd00038">
    <property type="entry name" value="CAP_ED"/>
    <property type="match status" value="1"/>
</dbReference>
<dbReference type="Gene3D" id="1.10.287.630">
    <property type="entry name" value="Helix hairpin bin"/>
    <property type="match status" value="1"/>
</dbReference>
<dbReference type="PROSITE" id="PS00889">
    <property type="entry name" value="CNMP_BINDING_2"/>
    <property type="match status" value="1"/>
</dbReference>
<feature type="transmembrane region" description="Helical" evidence="10">
    <location>
        <begin position="152"/>
        <end position="172"/>
    </location>
</feature>
<feature type="transmembrane region" description="Helical" evidence="10">
    <location>
        <begin position="111"/>
        <end position="131"/>
    </location>
</feature>
<keyword evidence="7" id="KW-1071">Ligand-gated ion channel</keyword>
<evidence type="ECO:0000256" key="3">
    <source>
        <dbReference type="ARBA" id="ARBA00022692"/>
    </source>
</evidence>
<keyword evidence="8" id="KW-0407">Ion channel</keyword>
<feature type="region of interest" description="Disordered" evidence="9">
    <location>
        <begin position="1"/>
        <end position="20"/>
    </location>
</feature>
<feature type="region of interest" description="Disordered" evidence="9">
    <location>
        <begin position="44"/>
        <end position="83"/>
    </location>
</feature>
<evidence type="ECO:0000256" key="6">
    <source>
        <dbReference type="ARBA" id="ARBA00023136"/>
    </source>
</evidence>
<feature type="domain" description="Cyclic nucleotide-binding" evidence="11">
    <location>
        <begin position="447"/>
        <end position="565"/>
    </location>
</feature>
<dbReference type="GO" id="GO:0044877">
    <property type="term" value="F:protein-containing complex binding"/>
    <property type="evidence" value="ECO:0007669"/>
    <property type="project" value="TreeGrafter"/>
</dbReference>
<dbReference type="Pfam" id="PF00520">
    <property type="entry name" value="Ion_trans"/>
    <property type="match status" value="1"/>
</dbReference>
<evidence type="ECO:0000256" key="2">
    <source>
        <dbReference type="ARBA" id="ARBA00022448"/>
    </source>
</evidence>
<dbReference type="FunFam" id="1.10.287.630:FF:000001">
    <property type="entry name" value="Cyclic nucleotide-gated channel alpha 3"/>
    <property type="match status" value="1"/>
</dbReference>
<evidence type="ECO:0000256" key="5">
    <source>
        <dbReference type="ARBA" id="ARBA00023065"/>
    </source>
</evidence>
<dbReference type="SUPFAM" id="SSF51206">
    <property type="entry name" value="cAMP-binding domain-like"/>
    <property type="match status" value="1"/>
</dbReference>